<keyword evidence="3" id="KW-0489">Methyltransferase</keyword>
<dbReference type="CDD" id="cd11648">
    <property type="entry name" value="RsmI"/>
    <property type="match status" value="1"/>
</dbReference>
<evidence type="ECO:0000256" key="4">
    <source>
        <dbReference type="ARBA" id="ARBA00022679"/>
    </source>
</evidence>
<keyword evidence="4" id="KW-0808">Transferase</keyword>
<dbReference type="AlphaFoldDB" id="A0A381VIE2"/>
<name>A0A381VIE2_9ZZZZ</name>
<feature type="domain" description="Tetrapyrrole methylase" evidence="6">
    <location>
        <begin position="3"/>
        <end position="205"/>
    </location>
</feature>
<dbReference type="InterPro" id="IPR035996">
    <property type="entry name" value="4pyrrol_Methylase_sf"/>
</dbReference>
<protein>
    <recommendedName>
        <fullName evidence="6">Tetrapyrrole methylase domain-containing protein</fullName>
    </recommendedName>
</protein>
<dbReference type="InterPro" id="IPR000878">
    <property type="entry name" value="4pyrrol_Mease"/>
</dbReference>
<reference evidence="7" key="1">
    <citation type="submission" date="2018-05" db="EMBL/GenBank/DDBJ databases">
        <authorList>
            <person name="Lanie J.A."/>
            <person name="Ng W.-L."/>
            <person name="Kazmierczak K.M."/>
            <person name="Andrzejewski T.M."/>
            <person name="Davidsen T.M."/>
            <person name="Wayne K.J."/>
            <person name="Tettelin H."/>
            <person name="Glass J.I."/>
            <person name="Rusch D."/>
            <person name="Podicherti R."/>
            <person name="Tsui H.-C.T."/>
            <person name="Winkler M.E."/>
        </authorList>
    </citation>
    <scope>NUCLEOTIDE SEQUENCE</scope>
</reference>
<keyword evidence="1" id="KW-0963">Cytoplasm</keyword>
<evidence type="ECO:0000256" key="5">
    <source>
        <dbReference type="ARBA" id="ARBA00022691"/>
    </source>
</evidence>
<evidence type="ECO:0000313" key="7">
    <source>
        <dbReference type="EMBL" id="SVA39223.1"/>
    </source>
</evidence>
<accession>A0A381VIE2</accession>
<keyword evidence="2" id="KW-0698">rRNA processing</keyword>
<dbReference type="FunFam" id="3.30.950.10:FF:000002">
    <property type="entry name" value="Ribosomal RNA small subunit methyltransferase I"/>
    <property type="match status" value="1"/>
</dbReference>
<dbReference type="GO" id="GO:0032259">
    <property type="term" value="P:methylation"/>
    <property type="evidence" value="ECO:0007669"/>
    <property type="project" value="UniProtKB-KW"/>
</dbReference>
<dbReference type="PIRSF" id="PIRSF005917">
    <property type="entry name" value="MTase_YraL"/>
    <property type="match status" value="1"/>
</dbReference>
<dbReference type="InterPro" id="IPR008189">
    <property type="entry name" value="rRNA_ssu_MeTfrase_I"/>
</dbReference>
<dbReference type="GO" id="GO:0006364">
    <property type="term" value="P:rRNA processing"/>
    <property type="evidence" value="ECO:0007669"/>
    <property type="project" value="UniProtKB-KW"/>
</dbReference>
<proteinExistence type="inferred from homology"/>
<organism evidence="7">
    <name type="scientific">marine metagenome</name>
    <dbReference type="NCBI Taxonomy" id="408172"/>
    <lineage>
        <taxon>unclassified sequences</taxon>
        <taxon>metagenomes</taxon>
        <taxon>ecological metagenomes</taxon>
    </lineage>
</organism>
<dbReference type="Pfam" id="PF00590">
    <property type="entry name" value="TP_methylase"/>
    <property type="match status" value="1"/>
</dbReference>
<evidence type="ECO:0000256" key="3">
    <source>
        <dbReference type="ARBA" id="ARBA00022603"/>
    </source>
</evidence>
<keyword evidence="5" id="KW-0949">S-adenosyl-L-methionine</keyword>
<evidence type="ECO:0000256" key="2">
    <source>
        <dbReference type="ARBA" id="ARBA00022552"/>
    </source>
</evidence>
<dbReference type="InterPro" id="IPR014777">
    <property type="entry name" value="4pyrrole_Mease_sub1"/>
</dbReference>
<sequence length="273" mass="28913">MGRLVLVATPIGNLGDLSARAVEVLSAADVVACEDTRHSGRLLQHAGITDTRLMRLDAHTEDRATDDVLRRLGEGQVVAVVTDAGTPGISDPGERLVRRVVEAGYGVSVVPGPTAPIAALVASGLATERWCMEGFLPRKGAARADRLAELAVEERTMVLFESPRRLAATLTDLAAALGDGRRACVAREMTKLHEEYLRGTLPELADWASQTPKGEVVVVVEGAPPADEADDARVRATVAEAIGRGASTRDAATEAARLLGVSRRRAYRLALEA</sequence>
<dbReference type="PANTHER" id="PTHR46111">
    <property type="entry name" value="RIBOSOMAL RNA SMALL SUBUNIT METHYLTRANSFERASE I"/>
    <property type="match status" value="1"/>
</dbReference>
<dbReference type="FunFam" id="3.40.1010.10:FF:000007">
    <property type="entry name" value="Ribosomal RNA small subunit methyltransferase I"/>
    <property type="match status" value="1"/>
</dbReference>
<dbReference type="HAMAP" id="MF_01877">
    <property type="entry name" value="16SrRNA_methyltr_I"/>
    <property type="match status" value="1"/>
</dbReference>
<dbReference type="InterPro" id="IPR014776">
    <property type="entry name" value="4pyrrole_Mease_sub2"/>
</dbReference>
<dbReference type="NCBIfam" id="TIGR00096">
    <property type="entry name" value="16S rRNA (cytidine(1402)-2'-O)-methyltransferase"/>
    <property type="match status" value="1"/>
</dbReference>
<dbReference type="Gene3D" id="3.40.1010.10">
    <property type="entry name" value="Cobalt-precorrin-4 Transmethylase, Domain 1"/>
    <property type="match status" value="1"/>
</dbReference>
<dbReference type="SUPFAM" id="SSF53790">
    <property type="entry name" value="Tetrapyrrole methylase"/>
    <property type="match status" value="1"/>
</dbReference>
<dbReference type="EMBL" id="UINC01008723">
    <property type="protein sequence ID" value="SVA39223.1"/>
    <property type="molecule type" value="Genomic_DNA"/>
</dbReference>
<dbReference type="PANTHER" id="PTHR46111:SF1">
    <property type="entry name" value="RIBOSOMAL RNA SMALL SUBUNIT METHYLTRANSFERASE I"/>
    <property type="match status" value="1"/>
</dbReference>
<dbReference type="GO" id="GO:0008168">
    <property type="term" value="F:methyltransferase activity"/>
    <property type="evidence" value="ECO:0007669"/>
    <property type="project" value="UniProtKB-KW"/>
</dbReference>
<evidence type="ECO:0000256" key="1">
    <source>
        <dbReference type="ARBA" id="ARBA00022490"/>
    </source>
</evidence>
<gene>
    <name evidence="7" type="ORF">METZ01_LOCUS92077</name>
</gene>
<evidence type="ECO:0000259" key="6">
    <source>
        <dbReference type="Pfam" id="PF00590"/>
    </source>
</evidence>
<dbReference type="Gene3D" id="3.30.950.10">
    <property type="entry name" value="Methyltransferase, Cobalt-precorrin-4 Transmethylase, Domain 2"/>
    <property type="match status" value="1"/>
</dbReference>